<evidence type="ECO:0000313" key="3">
    <source>
        <dbReference type="Proteomes" id="UP001430193"/>
    </source>
</evidence>
<sequence>MSTVVDFLEKMGSDARLRHASRDEVELALIQADIAGPMSDAILAENAALVRALLGQAKTSNSILTPSPSPSPTPHEIPKPKPTPAPTPAPGEEEDEENDKANPAGNKSSNQIGGSSFTSSRSQS</sequence>
<feature type="compositionally biased region" description="Low complexity" evidence="1">
    <location>
        <begin position="115"/>
        <end position="124"/>
    </location>
</feature>
<feature type="compositionally biased region" description="Pro residues" evidence="1">
    <location>
        <begin position="67"/>
        <end position="89"/>
    </location>
</feature>
<keyword evidence="3" id="KW-1185">Reference proteome</keyword>
<proteinExistence type="predicted"/>
<gene>
    <name evidence="2" type="ORF">ISS99_20040</name>
</gene>
<protein>
    <submittedName>
        <fullName evidence="2">Uncharacterized protein</fullName>
    </submittedName>
</protein>
<reference evidence="2" key="1">
    <citation type="submission" date="2020-10" db="EMBL/GenBank/DDBJ databases">
        <title>Phylogeny of dyella-like bacteria.</title>
        <authorList>
            <person name="Fu J."/>
        </authorList>
    </citation>
    <scope>NUCLEOTIDE SEQUENCE</scope>
    <source>
        <strain evidence="2">DHON07</strain>
    </source>
</reference>
<feature type="compositionally biased region" description="Polar residues" evidence="1">
    <location>
        <begin position="105"/>
        <end position="114"/>
    </location>
</feature>
<feature type="region of interest" description="Disordered" evidence="1">
    <location>
        <begin position="59"/>
        <end position="124"/>
    </location>
</feature>
<name>A0ABS2KKY8_9GAMM</name>
<accession>A0ABS2KKY8</accession>
<organism evidence="2 3">
    <name type="scientific">Dyella mobilis</name>
    <dbReference type="NCBI Taxonomy" id="1849582"/>
    <lineage>
        <taxon>Bacteria</taxon>
        <taxon>Pseudomonadati</taxon>
        <taxon>Pseudomonadota</taxon>
        <taxon>Gammaproteobacteria</taxon>
        <taxon>Lysobacterales</taxon>
        <taxon>Rhodanobacteraceae</taxon>
        <taxon>Dyella</taxon>
    </lineage>
</organism>
<comment type="caution">
    <text evidence="2">The sequence shown here is derived from an EMBL/GenBank/DDBJ whole genome shotgun (WGS) entry which is preliminary data.</text>
</comment>
<dbReference type="EMBL" id="JADIKF010000040">
    <property type="protein sequence ID" value="MBM7131822.1"/>
    <property type="molecule type" value="Genomic_DNA"/>
</dbReference>
<dbReference type="RefSeq" id="WP_204634035.1">
    <property type="nucleotide sequence ID" value="NZ_BSOC01000001.1"/>
</dbReference>
<evidence type="ECO:0000256" key="1">
    <source>
        <dbReference type="SAM" id="MobiDB-lite"/>
    </source>
</evidence>
<dbReference type="Proteomes" id="UP001430193">
    <property type="component" value="Unassembled WGS sequence"/>
</dbReference>
<evidence type="ECO:0000313" key="2">
    <source>
        <dbReference type="EMBL" id="MBM7131822.1"/>
    </source>
</evidence>